<dbReference type="GO" id="GO:0008270">
    <property type="term" value="F:zinc ion binding"/>
    <property type="evidence" value="ECO:0007669"/>
    <property type="project" value="UniProtKB-UniRule"/>
</dbReference>
<keyword evidence="4 7" id="KW-0862">Zinc</keyword>
<dbReference type="InterPro" id="IPR036874">
    <property type="entry name" value="Carbonic_anhydrase_sf"/>
</dbReference>
<dbReference type="PROSITE" id="PS00705">
    <property type="entry name" value="PROK_CO2_ANHYDRASE_2"/>
    <property type="match status" value="1"/>
</dbReference>
<feature type="binding site" evidence="7">
    <location>
        <position position="98"/>
    </location>
    <ligand>
        <name>Zn(2+)</name>
        <dbReference type="ChEBI" id="CHEBI:29105"/>
    </ligand>
</feature>
<sequence length="221" mass="24596">MQKLIDGIDYFQRNIFSHYQNVFHRLTLGQQPLALVITCSDSQIHPSLLTQTGPGELFILRNAGNLVPPFGSAHGGEAATIEYAVATLKVPDIIICGHSYCGAMTSLIHPEKCGDSPTVHAWLANAEATLRIIHQNYNQLVNDQERVTKAAEENVIVQLQNLRTHPSVAAALSRHELKLHGWIYCFETGQVSVYVPQLHRYLPLEQVYSYSNCETMEGVST</sequence>
<evidence type="ECO:0000256" key="6">
    <source>
        <dbReference type="ARBA" id="ARBA00048348"/>
    </source>
</evidence>
<comment type="cofactor">
    <cofactor evidence="7">
        <name>Zn(2+)</name>
        <dbReference type="ChEBI" id="CHEBI:29105"/>
    </cofactor>
    <text evidence="7">Binds 1 zinc ion per subunit.</text>
</comment>
<dbReference type="AlphaFoldDB" id="A0A5B9QG12"/>
<accession>A0A5B9QG12</accession>
<keyword evidence="11" id="KW-1185">Reference proteome</keyword>
<proteinExistence type="inferred from homology"/>
<feature type="binding site" evidence="7">
    <location>
        <position position="41"/>
    </location>
    <ligand>
        <name>Zn(2+)</name>
        <dbReference type="ChEBI" id="CHEBI:29105"/>
    </ligand>
</feature>
<dbReference type="EMBL" id="CP042913">
    <property type="protein sequence ID" value="QEG35866.1"/>
    <property type="molecule type" value="Genomic_DNA"/>
</dbReference>
<dbReference type="SMART" id="SM00947">
    <property type="entry name" value="Pro_CA"/>
    <property type="match status" value="1"/>
</dbReference>
<protein>
    <recommendedName>
        <fullName evidence="2 8">Carbonic anhydrase</fullName>
        <ecNumber evidence="2 8">4.2.1.1</ecNumber>
    </recommendedName>
    <alternativeName>
        <fullName evidence="8">Carbonate dehydratase</fullName>
    </alternativeName>
</protein>
<dbReference type="RefSeq" id="WP_148074315.1">
    <property type="nucleotide sequence ID" value="NZ_CP042913.1"/>
</dbReference>
<evidence type="ECO:0000256" key="5">
    <source>
        <dbReference type="ARBA" id="ARBA00023239"/>
    </source>
</evidence>
<name>A0A5B9QG12_9BACT</name>
<dbReference type="SUPFAM" id="SSF53056">
    <property type="entry name" value="beta-carbonic anhydrase, cab"/>
    <property type="match status" value="1"/>
</dbReference>
<dbReference type="InterPro" id="IPR001765">
    <property type="entry name" value="Carbonic_anhydrase"/>
</dbReference>
<comment type="function">
    <text evidence="8">Reversible hydration of carbon dioxide.</text>
</comment>
<evidence type="ECO:0000313" key="10">
    <source>
        <dbReference type="EMBL" id="QEG35866.1"/>
    </source>
</evidence>
<dbReference type="GO" id="GO:0004089">
    <property type="term" value="F:carbonate dehydratase activity"/>
    <property type="evidence" value="ECO:0007669"/>
    <property type="project" value="UniProtKB-UniRule"/>
</dbReference>
<dbReference type="Gene3D" id="3.40.1050.10">
    <property type="entry name" value="Carbonic anhydrase"/>
    <property type="match status" value="1"/>
</dbReference>
<dbReference type="InterPro" id="IPR015892">
    <property type="entry name" value="Carbonic_anhydrase_CS"/>
</dbReference>
<dbReference type="EC" id="4.2.1.1" evidence="2 8"/>
<feature type="binding site" evidence="7">
    <location>
        <position position="101"/>
    </location>
    <ligand>
        <name>Zn(2+)</name>
        <dbReference type="ChEBI" id="CHEBI:29105"/>
    </ligand>
</feature>
<dbReference type="Proteomes" id="UP000323917">
    <property type="component" value="Chromosome"/>
</dbReference>
<feature type="binding site" evidence="7">
    <location>
        <position position="39"/>
    </location>
    <ligand>
        <name>Zn(2+)</name>
        <dbReference type="ChEBI" id="CHEBI:29105"/>
    </ligand>
</feature>
<keyword evidence="9" id="KW-0175">Coiled coil</keyword>
<keyword evidence="3 7" id="KW-0479">Metal-binding</keyword>
<dbReference type="PANTHER" id="PTHR11002">
    <property type="entry name" value="CARBONIC ANHYDRASE"/>
    <property type="match status" value="1"/>
</dbReference>
<evidence type="ECO:0000256" key="3">
    <source>
        <dbReference type="ARBA" id="ARBA00022723"/>
    </source>
</evidence>
<evidence type="ECO:0000313" key="11">
    <source>
        <dbReference type="Proteomes" id="UP000323917"/>
    </source>
</evidence>
<evidence type="ECO:0000256" key="7">
    <source>
        <dbReference type="PIRSR" id="PIRSR601765-1"/>
    </source>
</evidence>
<keyword evidence="5 8" id="KW-0456">Lyase</keyword>
<evidence type="ECO:0000256" key="4">
    <source>
        <dbReference type="ARBA" id="ARBA00022833"/>
    </source>
</evidence>
<evidence type="ECO:0000256" key="1">
    <source>
        <dbReference type="ARBA" id="ARBA00006217"/>
    </source>
</evidence>
<organism evidence="10 11">
    <name type="scientific">Bythopirellula goksoeyrii</name>
    <dbReference type="NCBI Taxonomy" id="1400387"/>
    <lineage>
        <taxon>Bacteria</taxon>
        <taxon>Pseudomonadati</taxon>
        <taxon>Planctomycetota</taxon>
        <taxon>Planctomycetia</taxon>
        <taxon>Pirellulales</taxon>
        <taxon>Lacipirellulaceae</taxon>
        <taxon>Bythopirellula</taxon>
    </lineage>
</organism>
<comment type="catalytic activity">
    <reaction evidence="6 8">
        <text>hydrogencarbonate + H(+) = CO2 + H2O</text>
        <dbReference type="Rhea" id="RHEA:10748"/>
        <dbReference type="ChEBI" id="CHEBI:15377"/>
        <dbReference type="ChEBI" id="CHEBI:15378"/>
        <dbReference type="ChEBI" id="CHEBI:16526"/>
        <dbReference type="ChEBI" id="CHEBI:17544"/>
        <dbReference type="EC" id="4.2.1.1"/>
    </reaction>
</comment>
<evidence type="ECO:0000256" key="2">
    <source>
        <dbReference type="ARBA" id="ARBA00012925"/>
    </source>
</evidence>
<feature type="coiled-coil region" evidence="9">
    <location>
        <begin position="123"/>
        <end position="154"/>
    </location>
</feature>
<gene>
    <name evidence="10" type="primary">cynT</name>
    <name evidence="10" type="ORF">Pr1d_31720</name>
</gene>
<dbReference type="Pfam" id="PF00484">
    <property type="entry name" value="Pro_CA"/>
    <property type="match status" value="1"/>
</dbReference>
<dbReference type="GO" id="GO:0015976">
    <property type="term" value="P:carbon utilization"/>
    <property type="evidence" value="ECO:0007669"/>
    <property type="project" value="InterPro"/>
</dbReference>
<reference evidence="10 11" key="1">
    <citation type="submission" date="2019-08" db="EMBL/GenBank/DDBJ databases">
        <title>Deep-cultivation of Planctomycetes and their phenomic and genomic characterization uncovers novel biology.</title>
        <authorList>
            <person name="Wiegand S."/>
            <person name="Jogler M."/>
            <person name="Boedeker C."/>
            <person name="Pinto D."/>
            <person name="Vollmers J."/>
            <person name="Rivas-Marin E."/>
            <person name="Kohn T."/>
            <person name="Peeters S.H."/>
            <person name="Heuer A."/>
            <person name="Rast P."/>
            <person name="Oberbeckmann S."/>
            <person name="Bunk B."/>
            <person name="Jeske O."/>
            <person name="Meyerdierks A."/>
            <person name="Storesund J.E."/>
            <person name="Kallscheuer N."/>
            <person name="Luecker S."/>
            <person name="Lage O.M."/>
            <person name="Pohl T."/>
            <person name="Merkel B.J."/>
            <person name="Hornburger P."/>
            <person name="Mueller R.-W."/>
            <person name="Bruemmer F."/>
            <person name="Labrenz M."/>
            <person name="Spormann A.M."/>
            <person name="Op den Camp H."/>
            <person name="Overmann J."/>
            <person name="Amann R."/>
            <person name="Jetten M.S.M."/>
            <person name="Mascher T."/>
            <person name="Medema M.H."/>
            <person name="Devos D.P."/>
            <person name="Kaster A.-K."/>
            <person name="Ovreas L."/>
            <person name="Rohde M."/>
            <person name="Galperin M.Y."/>
            <person name="Jogler C."/>
        </authorList>
    </citation>
    <scope>NUCLEOTIDE SEQUENCE [LARGE SCALE GENOMIC DNA]</scope>
    <source>
        <strain evidence="10 11">Pr1d</strain>
    </source>
</reference>
<evidence type="ECO:0000256" key="8">
    <source>
        <dbReference type="RuleBase" id="RU003956"/>
    </source>
</evidence>
<dbReference type="KEGG" id="bgok:Pr1d_31720"/>
<evidence type="ECO:0000256" key="9">
    <source>
        <dbReference type="SAM" id="Coils"/>
    </source>
</evidence>
<dbReference type="OrthoDB" id="9769739at2"/>
<comment type="similarity">
    <text evidence="1 8">Belongs to the beta-class carbonic anhydrase family.</text>
</comment>
<dbReference type="PANTHER" id="PTHR11002:SF76">
    <property type="entry name" value="CARBONIC ANHYDRASE"/>
    <property type="match status" value="1"/>
</dbReference>